<name>A0ABP9CJE0_9PSEU</name>
<organism evidence="7 8">
    <name type="scientific">Actinomycetospora chlora</name>
    <dbReference type="NCBI Taxonomy" id="663608"/>
    <lineage>
        <taxon>Bacteria</taxon>
        <taxon>Bacillati</taxon>
        <taxon>Actinomycetota</taxon>
        <taxon>Actinomycetes</taxon>
        <taxon>Pseudonocardiales</taxon>
        <taxon>Pseudonocardiaceae</taxon>
        <taxon>Actinomycetospora</taxon>
    </lineage>
</organism>
<evidence type="ECO:0000256" key="3">
    <source>
        <dbReference type="ARBA" id="ARBA00022692"/>
    </source>
</evidence>
<reference evidence="8" key="1">
    <citation type="journal article" date="2019" name="Int. J. Syst. Evol. Microbiol.">
        <title>The Global Catalogue of Microorganisms (GCM) 10K type strain sequencing project: providing services to taxonomists for standard genome sequencing and annotation.</title>
        <authorList>
            <consortium name="The Broad Institute Genomics Platform"/>
            <consortium name="The Broad Institute Genome Sequencing Center for Infectious Disease"/>
            <person name="Wu L."/>
            <person name="Ma J."/>
        </authorList>
    </citation>
    <scope>NUCLEOTIDE SEQUENCE [LARGE SCALE GENOMIC DNA]</scope>
    <source>
        <strain evidence="8">JCM 17979</strain>
    </source>
</reference>
<feature type="transmembrane region" description="Helical" evidence="6">
    <location>
        <begin position="241"/>
        <end position="260"/>
    </location>
</feature>
<evidence type="ECO:0000256" key="1">
    <source>
        <dbReference type="ARBA" id="ARBA00004141"/>
    </source>
</evidence>
<keyword evidence="5 6" id="KW-0472">Membrane</keyword>
<feature type="transmembrane region" description="Helical" evidence="6">
    <location>
        <begin position="378"/>
        <end position="398"/>
    </location>
</feature>
<protein>
    <submittedName>
        <fullName evidence="7">Amino acid permease</fullName>
    </submittedName>
</protein>
<dbReference type="InterPro" id="IPR002293">
    <property type="entry name" value="AA/rel_permease1"/>
</dbReference>
<comment type="caution">
    <text evidence="7">The sequence shown here is derived from an EMBL/GenBank/DDBJ whole genome shotgun (WGS) entry which is preliminary data.</text>
</comment>
<gene>
    <name evidence="7" type="ORF">GCM10023200_57910</name>
</gene>
<dbReference type="PANTHER" id="PTHR45649">
    <property type="entry name" value="AMINO-ACID PERMEASE BAT1"/>
    <property type="match status" value="1"/>
</dbReference>
<feature type="transmembrane region" description="Helical" evidence="6">
    <location>
        <begin position="169"/>
        <end position="190"/>
    </location>
</feature>
<keyword evidence="8" id="KW-1185">Reference proteome</keyword>
<dbReference type="Gene3D" id="1.20.1740.10">
    <property type="entry name" value="Amino acid/polyamine transporter I"/>
    <property type="match status" value="1"/>
</dbReference>
<evidence type="ECO:0000313" key="7">
    <source>
        <dbReference type="EMBL" id="GAA4812558.1"/>
    </source>
</evidence>
<feature type="transmembrane region" description="Helical" evidence="6">
    <location>
        <begin position="280"/>
        <end position="301"/>
    </location>
</feature>
<dbReference type="PANTHER" id="PTHR45649:SF26">
    <property type="entry name" value="OS04G0435100 PROTEIN"/>
    <property type="match status" value="1"/>
</dbReference>
<evidence type="ECO:0000256" key="5">
    <source>
        <dbReference type="ARBA" id="ARBA00023136"/>
    </source>
</evidence>
<dbReference type="PIRSF" id="PIRSF006060">
    <property type="entry name" value="AA_transporter"/>
    <property type="match status" value="1"/>
</dbReference>
<feature type="transmembrane region" description="Helical" evidence="6">
    <location>
        <begin position="481"/>
        <end position="505"/>
    </location>
</feature>
<keyword evidence="3 6" id="KW-0812">Transmembrane</keyword>
<accession>A0ABP9CJE0</accession>
<dbReference type="Pfam" id="PF13520">
    <property type="entry name" value="AA_permease_2"/>
    <property type="match status" value="1"/>
</dbReference>
<feature type="transmembrane region" description="Helical" evidence="6">
    <location>
        <begin position="332"/>
        <end position="357"/>
    </location>
</feature>
<comment type="subcellular location">
    <subcellularLocation>
        <location evidence="1">Membrane</location>
        <topology evidence="1">Multi-pass membrane protein</topology>
    </subcellularLocation>
</comment>
<feature type="transmembrane region" description="Helical" evidence="6">
    <location>
        <begin position="450"/>
        <end position="469"/>
    </location>
</feature>
<dbReference type="EMBL" id="BAABHO010000081">
    <property type="protein sequence ID" value="GAA4812558.1"/>
    <property type="molecule type" value="Genomic_DNA"/>
</dbReference>
<proteinExistence type="predicted"/>
<feature type="transmembrane region" description="Helical" evidence="6">
    <location>
        <begin position="49"/>
        <end position="70"/>
    </location>
</feature>
<keyword evidence="2" id="KW-0813">Transport</keyword>
<evidence type="ECO:0000256" key="6">
    <source>
        <dbReference type="SAM" id="Phobius"/>
    </source>
</evidence>
<feature type="transmembrane region" description="Helical" evidence="6">
    <location>
        <begin position="123"/>
        <end position="149"/>
    </location>
</feature>
<evidence type="ECO:0000256" key="2">
    <source>
        <dbReference type="ARBA" id="ARBA00022448"/>
    </source>
</evidence>
<keyword evidence="4 6" id="KW-1133">Transmembrane helix</keyword>
<feature type="transmembrane region" description="Helical" evidence="6">
    <location>
        <begin position="82"/>
        <end position="103"/>
    </location>
</feature>
<dbReference type="Proteomes" id="UP001500928">
    <property type="component" value="Unassembled WGS sequence"/>
</dbReference>
<sequence>MVPLIGFHTREWFVSESHEKTHKQASATDAEDIDEFGYKPSLVRSLGSFHTFAAGISYISILTGTFQLFYLGLASGGPSYWWSWPLVFVGQLMVALCFCELAARYPVAGSIYNWSKRLSHHGVSWLAGWTMLTASIVSIAAVALALQATLPEIWSGFQFIPEDTTNAEALNGVILAAILIVFTTLINAFGTKLMAQINSTGVFIELIAAVLLIILLAINIVRGPQVVLSSGGIDTSGRPLGYAGAFLVAMFASLYVMYGFDTASSLAEESHDPRRNAPKAILRALFFSFLLGGLILLFALMSAPDLSDPAFSQLGGLQALVLAVLGPYGGTVILIAVAVAVVVCALAVHAAAIRLAFAMSRDNNLPAGTKLCTISPRFGTPVVSSVTIGIIAIVLLLVTFSPQIYTVVTSIAIIMIYTAYLLVTVPMLVQRLRGTWQPRPDGFSLGRWGLPVNVLAIIWGGVMAVNLAWPRNEIYNASEPFHWYLQWGGVLLPGIILGAGFAYYWTVQRHKTGVVAEHARVDVPTEKPVQEA</sequence>
<feature type="transmembrane region" description="Helical" evidence="6">
    <location>
        <begin position="202"/>
        <end position="221"/>
    </location>
</feature>
<feature type="transmembrane region" description="Helical" evidence="6">
    <location>
        <begin position="404"/>
        <end position="429"/>
    </location>
</feature>
<evidence type="ECO:0000256" key="4">
    <source>
        <dbReference type="ARBA" id="ARBA00022989"/>
    </source>
</evidence>
<evidence type="ECO:0000313" key="8">
    <source>
        <dbReference type="Proteomes" id="UP001500928"/>
    </source>
</evidence>